<keyword evidence="8" id="KW-1185">Reference proteome</keyword>
<evidence type="ECO:0000256" key="3">
    <source>
        <dbReference type="ARBA" id="ARBA00022729"/>
    </source>
</evidence>
<dbReference type="InParanoid" id="W2S0U7"/>
<dbReference type="STRING" id="1220924.W2S0U7"/>
<organism evidence="7 8">
    <name type="scientific">Cyphellophora europaea (strain CBS 101466)</name>
    <name type="common">Phialophora europaea</name>
    <dbReference type="NCBI Taxonomy" id="1220924"/>
    <lineage>
        <taxon>Eukaryota</taxon>
        <taxon>Fungi</taxon>
        <taxon>Dikarya</taxon>
        <taxon>Ascomycota</taxon>
        <taxon>Pezizomycotina</taxon>
        <taxon>Eurotiomycetes</taxon>
        <taxon>Chaetothyriomycetidae</taxon>
        <taxon>Chaetothyriales</taxon>
        <taxon>Cyphellophoraceae</taxon>
        <taxon>Cyphellophora</taxon>
    </lineage>
</organism>
<evidence type="ECO:0000313" key="7">
    <source>
        <dbReference type="EMBL" id="ETN42210.1"/>
    </source>
</evidence>
<evidence type="ECO:0000256" key="2">
    <source>
        <dbReference type="ARBA" id="ARBA00022670"/>
    </source>
</evidence>
<comment type="similarity">
    <text evidence="1">Belongs to the peptidase S28 family.</text>
</comment>
<dbReference type="eggNOG" id="KOG2183">
    <property type="taxonomic scope" value="Eukaryota"/>
</dbReference>
<evidence type="ECO:0000256" key="5">
    <source>
        <dbReference type="ARBA" id="ARBA00023180"/>
    </source>
</evidence>
<dbReference type="Proteomes" id="UP000030752">
    <property type="component" value="Unassembled WGS sequence"/>
</dbReference>
<dbReference type="GO" id="GO:0008239">
    <property type="term" value="F:dipeptidyl-peptidase activity"/>
    <property type="evidence" value="ECO:0007669"/>
    <property type="project" value="TreeGrafter"/>
</dbReference>
<accession>W2S0U7</accession>
<dbReference type="AlphaFoldDB" id="W2S0U7"/>
<dbReference type="Gene3D" id="1.20.120.980">
    <property type="entry name" value="Serine carboxypeptidase S28, SKS domain"/>
    <property type="match status" value="1"/>
</dbReference>
<evidence type="ECO:0000256" key="6">
    <source>
        <dbReference type="SAM" id="SignalP"/>
    </source>
</evidence>
<dbReference type="RefSeq" id="XP_008716719.1">
    <property type="nucleotide sequence ID" value="XM_008718497.1"/>
</dbReference>
<name>W2S0U7_CYPE1</name>
<keyword evidence="5" id="KW-0325">Glycoprotein</keyword>
<dbReference type="GO" id="GO:0006508">
    <property type="term" value="P:proteolysis"/>
    <property type="evidence" value="ECO:0007669"/>
    <property type="project" value="UniProtKB-KW"/>
</dbReference>
<evidence type="ECO:0000256" key="4">
    <source>
        <dbReference type="ARBA" id="ARBA00022801"/>
    </source>
</evidence>
<dbReference type="InterPro" id="IPR008758">
    <property type="entry name" value="Peptidase_S28"/>
</dbReference>
<dbReference type="InterPro" id="IPR029058">
    <property type="entry name" value="AB_hydrolase_fold"/>
</dbReference>
<gene>
    <name evidence="7" type="ORF">HMPREF1541_04151</name>
</gene>
<dbReference type="EMBL" id="KB822719">
    <property type="protein sequence ID" value="ETN42210.1"/>
    <property type="molecule type" value="Genomic_DNA"/>
</dbReference>
<dbReference type="GO" id="GO:0070008">
    <property type="term" value="F:serine-type exopeptidase activity"/>
    <property type="evidence" value="ECO:0007669"/>
    <property type="project" value="InterPro"/>
</dbReference>
<dbReference type="InterPro" id="IPR042269">
    <property type="entry name" value="Ser_carbopepase_S28_SKS"/>
</dbReference>
<evidence type="ECO:0000256" key="1">
    <source>
        <dbReference type="ARBA" id="ARBA00011079"/>
    </source>
</evidence>
<dbReference type="SUPFAM" id="SSF53474">
    <property type="entry name" value="alpha/beta-Hydrolases"/>
    <property type="match status" value="1"/>
</dbReference>
<keyword evidence="4" id="KW-0378">Hydrolase</keyword>
<keyword evidence="2" id="KW-0645">Protease</keyword>
<dbReference type="VEuPathDB" id="FungiDB:HMPREF1541_04151"/>
<dbReference type="HOGENOM" id="CLU_047024_0_0_1"/>
<sequence>MHFFTITTLTLVGCCWAGLTIRDETNVGNDTAGACHYEYFNQKVDHSGKENGTFTQRYSLNTDYYEPGGPVFWMQGSEGADLGCITDYQALAWAQEFKGAAVVLEHRYFGVSKPFGATDPAEQPEEFQFLTLDNVMEDAVAFVDSLRANLTGGRESKVIINGCSYPGWLTTLFRQNRPNTFWGAVSSSNPVEGWLTSEDKGRNYDYNNWLNNVYQQESFEAWSNIRTAYDALKDRVESGDFSTLQTDFNTCDTPTAETAPLLYYYGGSIHGLAAQYNKKAVGVNPTPFPLQTALDIAVSEPDPIQLLNRTIWSWVEHLDIPCLGLEALGFSAAIVPAIEGPSFDYITSIKGTFCMQAGAGGYGNDTFFTFGPFDSTEVKVQTCKDAYGLTPSPADEMRVEYKYTRADLRNSTRILWIGHEYDGTTAYAAREPGVTLPSLSPDIDVSRFLFVPEGSHCEERSYPREDDKPSIKRVRAQTVEVIRGWLESA</sequence>
<dbReference type="Pfam" id="PF05577">
    <property type="entry name" value="Peptidase_S28"/>
    <property type="match status" value="1"/>
</dbReference>
<evidence type="ECO:0000313" key="8">
    <source>
        <dbReference type="Proteomes" id="UP000030752"/>
    </source>
</evidence>
<protein>
    <submittedName>
        <fullName evidence="7">Uncharacterized protein</fullName>
    </submittedName>
</protein>
<dbReference type="PANTHER" id="PTHR11010">
    <property type="entry name" value="PROTEASE S28 PRO-X CARBOXYPEPTIDASE-RELATED"/>
    <property type="match status" value="1"/>
</dbReference>
<dbReference type="OrthoDB" id="1735038at2759"/>
<dbReference type="Gene3D" id="3.40.50.1820">
    <property type="entry name" value="alpha/beta hydrolase"/>
    <property type="match status" value="1"/>
</dbReference>
<dbReference type="GeneID" id="19971490"/>
<reference evidence="7 8" key="1">
    <citation type="submission" date="2013-03" db="EMBL/GenBank/DDBJ databases">
        <title>The Genome Sequence of Phialophora europaea CBS 101466.</title>
        <authorList>
            <consortium name="The Broad Institute Genomics Platform"/>
            <person name="Cuomo C."/>
            <person name="de Hoog S."/>
            <person name="Gorbushina A."/>
            <person name="Walker B."/>
            <person name="Young S.K."/>
            <person name="Zeng Q."/>
            <person name="Gargeya S."/>
            <person name="Fitzgerald M."/>
            <person name="Haas B."/>
            <person name="Abouelleil A."/>
            <person name="Allen A.W."/>
            <person name="Alvarado L."/>
            <person name="Arachchi H.M."/>
            <person name="Berlin A.M."/>
            <person name="Chapman S.B."/>
            <person name="Gainer-Dewar J."/>
            <person name="Goldberg J."/>
            <person name="Griggs A."/>
            <person name="Gujja S."/>
            <person name="Hansen M."/>
            <person name="Howarth C."/>
            <person name="Imamovic A."/>
            <person name="Ireland A."/>
            <person name="Larimer J."/>
            <person name="McCowan C."/>
            <person name="Murphy C."/>
            <person name="Pearson M."/>
            <person name="Poon T.W."/>
            <person name="Priest M."/>
            <person name="Roberts A."/>
            <person name="Saif S."/>
            <person name="Shea T."/>
            <person name="Sisk P."/>
            <person name="Sykes S."/>
            <person name="Wortman J."/>
            <person name="Nusbaum C."/>
            <person name="Birren B."/>
        </authorList>
    </citation>
    <scope>NUCLEOTIDE SEQUENCE [LARGE SCALE GENOMIC DNA]</scope>
    <source>
        <strain evidence="7 8">CBS 101466</strain>
    </source>
</reference>
<feature type="chain" id="PRO_5004824216" evidence="6">
    <location>
        <begin position="18"/>
        <end position="489"/>
    </location>
</feature>
<dbReference type="PANTHER" id="PTHR11010:SF38">
    <property type="entry name" value="LYSOSOMAL PRO-X CARBOXYPEPTIDASE"/>
    <property type="match status" value="1"/>
</dbReference>
<proteinExistence type="inferred from homology"/>
<feature type="signal peptide" evidence="6">
    <location>
        <begin position="1"/>
        <end position="17"/>
    </location>
</feature>
<keyword evidence="3 6" id="KW-0732">Signal</keyword>